<evidence type="ECO:0000313" key="15">
    <source>
        <dbReference type="Proteomes" id="UP000278222"/>
    </source>
</evidence>
<dbReference type="EC" id="2.6.1.42" evidence="7"/>
<comment type="similarity">
    <text evidence="6">Belongs to the class-IV pyridoxal-phosphate-dependent aminotransferase family.</text>
</comment>
<comment type="catalytic activity">
    <reaction evidence="11">
        <text>L-valine + 2-oxoglutarate = 3-methyl-2-oxobutanoate + L-glutamate</text>
        <dbReference type="Rhea" id="RHEA:24813"/>
        <dbReference type="ChEBI" id="CHEBI:11851"/>
        <dbReference type="ChEBI" id="CHEBI:16810"/>
        <dbReference type="ChEBI" id="CHEBI:29985"/>
        <dbReference type="ChEBI" id="CHEBI:57762"/>
        <dbReference type="EC" id="2.6.1.42"/>
    </reaction>
</comment>
<keyword evidence="14" id="KW-0808">Transferase</keyword>
<dbReference type="EMBL" id="RJKX01000018">
    <property type="protein sequence ID" value="ROP81443.1"/>
    <property type="molecule type" value="Genomic_DNA"/>
</dbReference>
<dbReference type="Proteomes" id="UP000278222">
    <property type="component" value="Unassembled WGS sequence"/>
</dbReference>
<evidence type="ECO:0000256" key="11">
    <source>
        <dbReference type="ARBA" id="ARBA00048212"/>
    </source>
</evidence>
<dbReference type="SUPFAM" id="SSF56752">
    <property type="entry name" value="D-aminoacid aminotransferase-like PLP-dependent enzymes"/>
    <property type="match status" value="1"/>
</dbReference>
<dbReference type="InterPro" id="IPR043132">
    <property type="entry name" value="BCAT-like_C"/>
</dbReference>
<dbReference type="GO" id="GO:0009082">
    <property type="term" value="P:branched-chain amino acid biosynthetic process"/>
    <property type="evidence" value="ECO:0007669"/>
    <property type="project" value="UniProtKB-KW"/>
</dbReference>
<evidence type="ECO:0000256" key="5">
    <source>
        <dbReference type="ARBA" id="ARBA00005072"/>
    </source>
</evidence>
<evidence type="ECO:0000313" key="14">
    <source>
        <dbReference type="EMBL" id="ROP81443.1"/>
    </source>
</evidence>
<proteinExistence type="inferred from homology"/>
<dbReference type="GO" id="GO:0008652">
    <property type="term" value="P:amino acid biosynthetic process"/>
    <property type="evidence" value="ECO:0007669"/>
    <property type="project" value="UniProtKB-ARBA"/>
</dbReference>
<comment type="pathway">
    <text evidence="3">Amino-acid biosynthesis; L-isoleucine biosynthesis; L-isoleucine from 2-oxobutanoate: step 4/4.</text>
</comment>
<organism evidence="14 15">
    <name type="scientific">Stella humosa</name>
    <dbReference type="NCBI Taxonomy" id="94"/>
    <lineage>
        <taxon>Bacteria</taxon>
        <taxon>Pseudomonadati</taxon>
        <taxon>Pseudomonadota</taxon>
        <taxon>Alphaproteobacteria</taxon>
        <taxon>Rhodospirillales</taxon>
        <taxon>Stellaceae</taxon>
        <taxon>Stella</taxon>
    </lineage>
</organism>
<comment type="catalytic activity">
    <reaction evidence="13">
        <text>L-leucine + 2-oxoglutarate = 4-methyl-2-oxopentanoate + L-glutamate</text>
        <dbReference type="Rhea" id="RHEA:18321"/>
        <dbReference type="ChEBI" id="CHEBI:16810"/>
        <dbReference type="ChEBI" id="CHEBI:17865"/>
        <dbReference type="ChEBI" id="CHEBI:29985"/>
        <dbReference type="ChEBI" id="CHEBI:57427"/>
        <dbReference type="EC" id="2.6.1.42"/>
    </reaction>
</comment>
<keyword evidence="14" id="KW-0032">Aminotransferase</keyword>
<comment type="catalytic activity">
    <reaction evidence="12">
        <text>L-isoleucine + 2-oxoglutarate = (S)-3-methyl-2-oxopentanoate + L-glutamate</text>
        <dbReference type="Rhea" id="RHEA:24801"/>
        <dbReference type="ChEBI" id="CHEBI:16810"/>
        <dbReference type="ChEBI" id="CHEBI:29985"/>
        <dbReference type="ChEBI" id="CHEBI:35146"/>
        <dbReference type="ChEBI" id="CHEBI:58045"/>
        <dbReference type="EC" id="2.6.1.42"/>
    </reaction>
</comment>
<dbReference type="Gene3D" id="3.30.470.10">
    <property type="match status" value="1"/>
</dbReference>
<dbReference type="InterPro" id="IPR001544">
    <property type="entry name" value="Aminotrans_IV"/>
</dbReference>
<sequence length="294" mass="31916">MPIAVPIIHLNGAYLPEPEARLSPFDLGLQFGDGVYEVVSAWKGLLFQLEAHLDRLEDGLHATRIETGLSRQDWRSIVAGTARANELTDASVKIIVTRGLLPAGTTDPRAARPTVIAFATPYGHIGTPEQRAHGIRLMIGHQRGMAPDTLDPRYKHISRLQYQLARIEALAAGYDDVVWLSAQGLVEEAPRSNVFLVKKGRLRTPAAGVLHGITHRTFCELAAELDVPLDVGDVTPYDLFTADEVFTCSTSGAALPVRETAGRPVLGAVPGPVTSALNQLYWTKREAGWHGTPL</sequence>
<evidence type="ECO:0000256" key="7">
    <source>
        <dbReference type="ARBA" id="ARBA00013053"/>
    </source>
</evidence>
<comment type="pathway">
    <text evidence="5">Amino-acid biosynthesis; L-leucine biosynthesis; L-leucine from 3-methyl-2-oxobutanoate: step 4/4.</text>
</comment>
<dbReference type="FunFam" id="3.20.10.10:FF:000002">
    <property type="entry name" value="D-alanine aminotransferase"/>
    <property type="match status" value="1"/>
</dbReference>
<evidence type="ECO:0000256" key="4">
    <source>
        <dbReference type="ARBA" id="ARBA00004931"/>
    </source>
</evidence>
<comment type="function">
    <text evidence="2">Acts on leucine, isoleucine and valine.</text>
</comment>
<keyword evidence="10" id="KW-0028">Amino-acid biosynthesis</keyword>
<accession>A0A3N1KIP3</accession>
<evidence type="ECO:0000256" key="9">
    <source>
        <dbReference type="ARBA" id="ARBA00022898"/>
    </source>
</evidence>
<dbReference type="PANTHER" id="PTHR42743:SF11">
    <property type="entry name" value="AMINODEOXYCHORISMATE LYASE"/>
    <property type="match status" value="1"/>
</dbReference>
<dbReference type="RefSeq" id="WP_123695317.1">
    <property type="nucleotide sequence ID" value="NZ_AP019700.1"/>
</dbReference>
<evidence type="ECO:0000256" key="6">
    <source>
        <dbReference type="ARBA" id="ARBA00009320"/>
    </source>
</evidence>
<evidence type="ECO:0000256" key="13">
    <source>
        <dbReference type="ARBA" id="ARBA00049229"/>
    </source>
</evidence>
<dbReference type="Gene3D" id="3.20.10.10">
    <property type="entry name" value="D-amino Acid Aminotransferase, subunit A, domain 2"/>
    <property type="match status" value="1"/>
</dbReference>
<comment type="cofactor">
    <cofactor evidence="1">
        <name>pyridoxal 5'-phosphate</name>
        <dbReference type="ChEBI" id="CHEBI:597326"/>
    </cofactor>
</comment>
<protein>
    <recommendedName>
        <fullName evidence="8">Probable branched-chain-amino-acid aminotransferase</fullName>
        <ecNumber evidence="7">2.6.1.42</ecNumber>
    </recommendedName>
</protein>
<dbReference type="InterPro" id="IPR036038">
    <property type="entry name" value="Aminotransferase-like"/>
</dbReference>
<dbReference type="InterPro" id="IPR050571">
    <property type="entry name" value="Class-IV_PLP-Dep_Aminotrnsfr"/>
</dbReference>
<dbReference type="GO" id="GO:0004084">
    <property type="term" value="F:branched-chain-amino-acid transaminase activity"/>
    <property type="evidence" value="ECO:0007669"/>
    <property type="project" value="UniProtKB-EC"/>
</dbReference>
<dbReference type="Pfam" id="PF01063">
    <property type="entry name" value="Aminotran_4"/>
    <property type="match status" value="1"/>
</dbReference>
<reference evidence="14 15" key="1">
    <citation type="submission" date="2018-11" db="EMBL/GenBank/DDBJ databases">
        <title>Genomic Encyclopedia of Type Strains, Phase IV (KMG-IV): sequencing the most valuable type-strain genomes for metagenomic binning, comparative biology and taxonomic classification.</title>
        <authorList>
            <person name="Goeker M."/>
        </authorList>
    </citation>
    <scope>NUCLEOTIDE SEQUENCE [LARGE SCALE GENOMIC DNA]</scope>
    <source>
        <strain evidence="14 15">DSM 5900</strain>
    </source>
</reference>
<evidence type="ECO:0000256" key="2">
    <source>
        <dbReference type="ARBA" id="ARBA00003109"/>
    </source>
</evidence>
<evidence type="ECO:0000256" key="12">
    <source>
        <dbReference type="ARBA" id="ARBA00048798"/>
    </source>
</evidence>
<evidence type="ECO:0000256" key="3">
    <source>
        <dbReference type="ARBA" id="ARBA00004824"/>
    </source>
</evidence>
<comment type="caution">
    <text evidence="14">The sequence shown here is derived from an EMBL/GenBank/DDBJ whole genome shotgun (WGS) entry which is preliminary data.</text>
</comment>
<evidence type="ECO:0000256" key="8">
    <source>
        <dbReference type="ARBA" id="ARBA00014472"/>
    </source>
</evidence>
<gene>
    <name evidence="14" type="ORF">EDC65_5301</name>
</gene>
<dbReference type="InterPro" id="IPR043131">
    <property type="entry name" value="BCAT-like_N"/>
</dbReference>
<keyword evidence="15" id="KW-1185">Reference proteome</keyword>
<dbReference type="PANTHER" id="PTHR42743">
    <property type="entry name" value="AMINO-ACID AMINOTRANSFERASE"/>
    <property type="match status" value="1"/>
</dbReference>
<keyword evidence="10" id="KW-0100">Branched-chain amino acid biosynthesis</keyword>
<name>A0A3N1KIP3_9PROT</name>
<keyword evidence="9" id="KW-0663">Pyridoxal phosphate</keyword>
<dbReference type="AlphaFoldDB" id="A0A3N1KIP3"/>
<comment type="pathway">
    <text evidence="4">Amino-acid biosynthesis; L-valine biosynthesis; L-valine from pyruvate: step 4/4.</text>
</comment>
<evidence type="ECO:0000256" key="1">
    <source>
        <dbReference type="ARBA" id="ARBA00001933"/>
    </source>
</evidence>
<dbReference type="OrthoDB" id="9805628at2"/>
<evidence type="ECO:0000256" key="10">
    <source>
        <dbReference type="ARBA" id="ARBA00023304"/>
    </source>
</evidence>